<dbReference type="AlphaFoldDB" id="B9XMR8"/>
<proteinExistence type="predicted"/>
<organism evidence="1 2">
    <name type="scientific">Pedosphaera parvula (strain Ellin514)</name>
    <dbReference type="NCBI Taxonomy" id="320771"/>
    <lineage>
        <taxon>Bacteria</taxon>
        <taxon>Pseudomonadati</taxon>
        <taxon>Verrucomicrobiota</taxon>
        <taxon>Pedosphaerae</taxon>
        <taxon>Pedosphaerales</taxon>
        <taxon>Pedosphaeraceae</taxon>
        <taxon>Pedosphaera</taxon>
    </lineage>
</organism>
<comment type="caution">
    <text evidence="1">The sequence shown here is derived from an EMBL/GenBank/DDBJ whole genome shotgun (WGS) entry which is preliminary data.</text>
</comment>
<dbReference type="STRING" id="320771.Cflav_PD1676"/>
<dbReference type="EMBL" id="ABOX02000036">
    <property type="protein sequence ID" value="EEF58843.1"/>
    <property type="molecule type" value="Genomic_DNA"/>
</dbReference>
<keyword evidence="2" id="KW-1185">Reference proteome</keyword>
<sequence length="44" mass="4946">MKGFGAWSEWLDEWLVMSNADCKSAIRQIKNLRYLAGSSVGIGR</sequence>
<name>B9XMR8_PEDPL</name>
<protein>
    <submittedName>
        <fullName evidence="1">Uncharacterized protein</fullName>
    </submittedName>
</protein>
<evidence type="ECO:0000313" key="2">
    <source>
        <dbReference type="Proteomes" id="UP000003688"/>
    </source>
</evidence>
<dbReference type="RefSeq" id="WP_007417107.1">
    <property type="nucleotide sequence ID" value="NZ_ABOX02000036.1"/>
</dbReference>
<gene>
    <name evidence="1" type="ORF">Cflav_PD1676</name>
</gene>
<dbReference type="Proteomes" id="UP000003688">
    <property type="component" value="Unassembled WGS sequence"/>
</dbReference>
<evidence type="ECO:0000313" key="1">
    <source>
        <dbReference type="EMBL" id="EEF58843.1"/>
    </source>
</evidence>
<accession>B9XMR8</accession>
<reference evidence="1 2" key="1">
    <citation type="journal article" date="2011" name="J. Bacteriol.">
        <title>Genome sequence of 'Pedosphaera parvula' Ellin514, an aerobic Verrucomicrobial isolate from pasture soil.</title>
        <authorList>
            <person name="Kant R."/>
            <person name="van Passel M.W."/>
            <person name="Sangwan P."/>
            <person name="Palva A."/>
            <person name="Lucas S."/>
            <person name="Copeland A."/>
            <person name="Lapidus A."/>
            <person name="Glavina Del Rio T."/>
            <person name="Dalin E."/>
            <person name="Tice H."/>
            <person name="Bruce D."/>
            <person name="Goodwin L."/>
            <person name="Pitluck S."/>
            <person name="Chertkov O."/>
            <person name="Larimer F.W."/>
            <person name="Land M.L."/>
            <person name="Hauser L."/>
            <person name="Brettin T.S."/>
            <person name="Detter J.C."/>
            <person name="Han S."/>
            <person name="de Vos W.M."/>
            <person name="Janssen P.H."/>
            <person name="Smidt H."/>
        </authorList>
    </citation>
    <scope>NUCLEOTIDE SEQUENCE [LARGE SCALE GENOMIC DNA]</scope>
    <source>
        <strain evidence="1 2">Ellin514</strain>
    </source>
</reference>